<gene>
    <name evidence="1" type="ORF">C8263_10720</name>
</gene>
<dbReference type="EMBL" id="PYSV01000009">
    <property type="protein sequence ID" value="PTA67871.1"/>
    <property type="molecule type" value="Genomic_DNA"/>
</dbReference>
<keyword evidence="2" id="KW-1185">Reference proteome</keyword>
<sequence length="59" mass="6704">MDDLWGPPASYNHDFEQLGQHEFDAVVSEIRAGRGMVNIDDSDFESGLRYYRDVLALGK</sequence>
<comment type="caution">
    <text evidence="1">The sequence shown here is derived from an EMBL/GenBank/DDBJ whole genome shotgun (WGS) entry which is preliminary data.</text>
</comment>
<dbReference type="Proteomes" id="UP000240317">
    <property type="component" value="Unassembled WGS sequence"/>
</dbReference>
<protein>
    <submittedName>
        <fullName evidence="1">Uncharacterized protein</fullName>
    </submittedName>
</protein>
<reference evidence="1 2" key="1">
    <citation type="submission" date="2018-03" db="EMBL/GenBank/DDBJ databases">
        <title>Draft genome of Deinococcus sp. OD32.</title>
        <authorList>
            <person name="Wang X.-P."/>
            <person name="Du Z.-J."/>
        </authorList>
    </citation>
    <scope>NUCLEOTIDE SEQUENCE [LARGE SCALE GENOMIC DNA]</scope>
    <source>
        <strain evidence="1 2">OD32</strain>
    </source>
</reference>
<proteinExistence type="predicted"/>
<accession>A0A2T3W7H8</accession>
<dbReference type="AlphaFoldDB" id="A0A2T3W7H8"/>
<name>A0A2T3W7H8_9DEIO</name>
<organism evidence="1 2">
    <name type="scientific">Deinococcus arcticus</name>
    <dbReference type="NCBI Taxonomy" id="2136176"/>
    <lineage>
        <taxon>Bacteria</taxon>
        <taxon>Thermotogati</taxon>
        <taxon>Deinococcota</taxon>
        <taxon>Deinococci</taxon>
        <taxon>Deinococcales</taxon>
        <taxon>Deinococcaceae</taxon>
        <taxon>Deinococcus</taxon>
    </lineage>
</organism>
<evidence type="ECO:0000313" key="1">
    <source>
        <dbReference type="EMBL" id="PTA67871.1"/>
    </source>
</evidence>
<evidence type="ECO:0000313" key="2">
    <source>
        <dbReference type="Proteomes" id="UP000240317"/>
    </source>
</evidence>